<dbReference type="InterPro" id="IPR013094">
    <property type="entry name" value="AB_hydrolase_3"/>
</dbReference>
<accession>A0A5M3M9L9</accession>
<dbReference type="SUPFAM" id="SSF53474">
    <property type="entry name" value="alpha/beta-Hydrolases"/>
    <property type="match status" value="1"/>
</dbReference>
<dbReference type="Proteomes" id="UP000053558">
    <property type="component" value="Unassembled WGS sequence"/>
</dbReference>
<feature type="domain" description="Alpha/beta hydrolase fold-3" evidence="2">
    <location>
        <begin position="38"/>
        <end position="133"/>
    </location>
</feature>
<protein>
    <submittedName>
        <fullName evidence="3">Alpha beta-hydrolase</fullName>
    </submittedName>
</protein>
<name>A0A5M3M9L9_CONPW</name>
<evidence type="ECO:0000259" key="2">
    <source>
        <dbReference type="Pfam" id="PF07859"/>
    </source>
</evidence>
<sequence length="313" mass="33778">MTSMTKFIWKKDASAGDIPAYVHYAPAVEDDSKPRPIVLNFHAGGFMAGTTHMTSPVVVAALVELGFIVVLPEYRLCPQVSLRDGPVQDAADSLDWARNELPRLLKETAGVEADSTKVCAMGHSAGGGLALSLGSLPNPPVAIADFYGSKYLRDPFWSKPLPMFAAVPPLDTAFLNKIYDGPQAISSPPMFTPEGKPVLDNPRTATLISALRDGTTYNIIQPDGDLESADPATGFKAKGKAFPPTVFLHGTADIFAPFYLAERAVEELSAQGVEAVLIKADGHGHILERGMQRHDEGFEKYVMPALKFLKERV</sequence>
<organism evidence="3 4">
    <name type="scientific">Coniophora puteana (strain RWD-64-598)</name>
    <name type="common">Brown rot fungus</name>
    <dbReference type="NCBI Taxonomy" id="741705"/>
    <lineage>
        <taxon>Eukaryota</taxon>
        <taxon>Fungi</taxon>
        <taxon>Dikarya</taxon>
        <taxon>Basidiomycota</taxon>
        <taxon>Agaricomycotina</taxon>
        <taxon>Agaricomycetes</taxon>
        <taxon>Agaricomycetidae</taxon>
        <taxon>Boletales</taxon>
        <taxon>Coniophorineae</taxon>
        <taxon>Coniophoraceae</taxon>
        <taxon>Coniophora</taxon>
    </lineage>
</organism>
<dbReference type="Gene3D" id="3.40.50.1820">
    <property type="entry name" value="alpha/beta hydrolase"/>
    <property type="match status" value="1"/>
</dbReference>
<keyword evidence="4" id="KW-1185">Reference proteome</keyword>
<dbReference type="GeneID" id="19198930"/>
<evidence type="ECO:0000313" key="4">
    <source>
        <dbReference type="Proteomes" id="UP000053558"/>
    </source>
</evidence>
<dbReference type="OrthoDB" id="19653at2759"/>
<evidence type="ECO:0000313" key="3">
    <source>
        <dbReference type="EMBL" id="EIW75636.1"/>
    </source>
</evidence>
<dbReference type="EMBL" id="JH711588">
    <property type="protein sequence ID" value="EIW75636.1"/>
    <property type="molecule type" value="Genomic_DNA"/>
</dbReference>
<dbReference type="InterPro" id="IPR029058">
    <property type="entry name" value="AB_hydrolase_fold"/>
</dbReference>
<dbReference type="KEGG" id="cput:CONPUDRAFT_112198"/>
<dbReference type="PANTHER" id="PTHR48081">
    <property type="entry name" value="AB HYDROLASE SUPERFAMILY PROTEIN C4A8.06C"/>
    <property type="match status" value="1"/>
</dbReference>
<dbReference type="RefSeq" id="XP_007774333.1">
    <property type="nucleotide sequence ID" value="XM_007776143.1"/>
</dbReference>
<dbReference type="Pfam" id="PF07859">
    <property type="entry name" value="Abhydrolase_3"/>
    <property type="match status" value="1"/>
</dbReference>
<dbReference type="AlphaFoldDB" id="A0A5M3M9L9"/>
<evidence type="ECO:0000256" key="1">
    <source>
        <dbReference type="ARBA" id="ARBA00022801"/>
    </source>
</evidence>
<dbReference type="GO" id="GO:0016787">
    <property type="term" value="F:hydrolase activity"/>
    <property type="evidence" value="ECO:0007669"/>
    <property type="project" value="UniProtKB-KW"/>
</dbReference>
<dbReference type="PANTHER" id="PTHR48081:SF3">
    <property type="entry name" value="ALPHA_BETA HYDROLASE FOLD-3 DOMAIN-CONTAINING PROTEIN"/>
    <property type="match status" value="1"/>
</dbReference>
<dbReference type="InterPro" id="IPR050300">
    <property type="entry name" value="GDXG_lipolytic_enzyme"/>
</dbReference>
<reference evidence="4" key="1">
    <citation type="journal article" date="2012" name="Science">
        <title>The Paleozoic origin of enzymatic lignin decomposition reconstructed from 31 fungal genomes.</title>
        <authorList>
            <person name="Floudas D."/>
            <person name="Binder M."/>
            <person name="Riley R."/>
            <person name="Barry K."/>
            <person name="Blanchette R.A."/>
            <person name="Henrissat B."/>
            <person name="Martinez A.T."/>
            <person name="Otillar R."/>
            <person name="Spatafora J.W."/>
            <person name="Yadav J.S."/>
            <person name="Aerts A."/>
            <person name="Benoit I."/>
            <person name="Boyd A."/>
            <person name="Carlson A."/>
            <person name="Copeland A."/>
            <person name="Coutinho P.M."/>
            <person name="de Vries R.P."/>
            <person name="Ferreira P."/>
            <person name="Findley K."/>
            <person name="Foster B."/>
            <person name="Gaskell J."/>
            <person name="Glotzer D."/>
            <person name="Gorecki P."/>
            <person name="Heitman J."/>
            <person name="Hesse C."/>
            <person name="Hori C."/>
            <person name="Igarashi K."/>
            <person name="Jurgens J.A."/>
            <person name="Kallen N."/>
            <person name="Kersten P."/>
            <person name="Kohler A."/>
            <person name="Kuees U."/>
            <person name="Kumar T.K.A."/>
            <person name="Kuo A."/>
            <person name="LaButti K."/>
            <person name="Larrondo L.F."/>
            <person name="Lindquist E."/>
            <person name="Ling A."/>
            <person name="Lombard V."/>
            <person name="Lucas S."/>
            <person name="Lundell T."/>
            <person name="Martin R."/>
            <person name="McLaughlin D.J."/>
            <person name="Morgenstern I."/>
            <person name="Morin E."/>
            <person name="Murat C."/>
            <person name="Nagy L.G."/>
            <person name="Nolan M."/>
            <person name="Ohm R.A."/>
            <person name="Patyshakuliyeva A."/>
            <person name="Rokas A."/>
            <person name="Ruiz-Duenas F.J."/>
            <person name="Sabat G."/>
            <person name="Salamov A."/>
            <person name="Samejima M."/>
            <person name="Schmutz J."/>
            <person name="Slot J.C."/>
            <person name="St John F."/>
            <person name="Stenlid J."/>
            <person name="Sun H."/>
            <person name="Sun S."/>
            <person name="Syed K."/>
            <person name="Tsang A."/>
            <person name="Wiebenga A."/>
            <person name="Young D."/>
            <person name="Pisabarro A."/>
            <person name="Eastwood D.C."/>
            <person name="Martin F."/>
            <person name="Cullen D."/>
            <person name="Grigoriev I.V."/>
            <person name="Hibbett D.S."/>
        </authorList>
    </citation>
    <scope>NUCLEOTIDE SEQUENCE [LARGE SCALE GENOMIC DNA]</scope>
    <source>
        <strain evidence="4">RWD-64-598 SS2</strain>
    </source>
</reference>
<gene>
    <name evidence="3" type="ORF">CONPUDRAFT_112198</name>
</gene>
<keyword evidence="1 3" id="KW-0378">Hydrolase</keyword>
<comment type="caution">
    <text evidence="3">The sequence shown here is derived from an EMBL/GenBank/DDBJ whole genome shotgun (WGS) entry which is preliminary data.</text>
</comment>
<dbReference type="OMA" id="FHAGGFT"/>
<proteinExistence type="predicted"/>